<gene>
    <name evidence="1" type="ORF">SAMN04488128_101857</name>
</gene>
<evidence type="ECO:0000313" key="2">
    <source>
        <dbReference type="Proteomes" id="UP000190367"/>
    </source>
</evidence>
<dbReference type="Proteomes" id="UP000190367">
    <property type="component" value="Unassembled WGS sequence"/>
</dbReference>
<organism evidence="1 2">
    <name type="scientific">Chitinophaga eiseniae</name>
    <dbReference type="NCBI Taxonomy" id="634771"/>
    <lineage>
        <taxon>Bacteria</taxon>
        <taxon>Pseudomonadati</taxon>
        <taxon>Bacteroidota</taxon>
        <taxon>Chitinophagia</taxon>
        <taxon>Chitinophagales</taxon>
        <taxon>Chitinophagaceae</taxon>
        <taxon>Chitinophaga</taxon>
    </lineage>
</organism>
<sequence length="161" mass="18373">MSNPHSSYQSSFGLLQAEAAPDNQFVWKTDFQLEHLLFSGTVPVYLLTAAERLSPEMLRFTEEIVACAGEYIEKSLLFIRQTLAGDPDKYNITAAERPWLELPVSEFPLEFPQFTFYESEEWLMHFAGGRFQICDPYGIAVSYRSTVPVSVENLEDSDPME</sequence>
<proteinExistence type="predicted"/>
<dbReference type="RefSeq" id="WP_078667501.1">
    <property type="nucleotide sequence ID" value="NZ_FUWZ01000001.1"/>
</dbReference>
<dbReference type="AlphaFoldDB" id="A0A1T4LY43"/>
<dbReference type="OrthoDB" id="2611054at2"/>
<reference evidence="2" key="1">
    <citation type="submission" date="2017-02" db="EMBL/GenBank/DDBJ databases">
        <authorList>
            <person name="Varghese N."/>
            <person name="Submissions S."/>
        </authorList>
    </citation>
    <scope>NUCLEOTIDE SEQUENCE [LARGE SCALE GENOMIC DNA]</scope>
    <source>
        <strain evidence="2">DSM 22224</strain>
    </source>
</reference>
<evidence type="ECO:0008006" key="3">
    <source>
        <dbReference type="Google" id="ProtNLM"/>
    </source>
</evidence>
<evidence type="ECO:0000313" key="1">
    <source>
        <dbReference type="EMBL" id="SJZ59575.1"/>
    </source>
</evidence>
<dbReference type="EMBL" id="FUWZ01000001">
    <property type="protein sequence ID" value="SJZ59575.1"/>
    <property type="molecule type" value="Genomic_DNA"/>
</dbReference>
<accession>A0A1T4LY43</accession>
<protein>
    <recommendedName>
        <fullName evidence="3">DUF2262 domain-containing protein</fullName>
    </recommendedName>
</protein>
<name>A0A1T4LY43_9BACT</name>
<keyword evidence="2" id="KW-1185">Reference proteome</keyword>